<evidence type="ECO:0000256" key="1">
    <source>
        <dbReference type="SAM" id="MobiDB-lite"/>
    </source>
</evidence>
<feature type="compositionally biased region" description="Basic and acidic residues" evidence="1">
    <location>
        <begin position="99"/>
        <end position="114"/>
    </location>
</feature>
<organism evidence="2 3">
    <name type="scientific">Staurois parvus</name>
    <dbReference type="NCBI Taxonomy" id="386267"/>
    <lineage>
        <taxon>Eukaryota</taxon>
        <taxon>Metazoa</taxon>
        <taxon>Chordata</taxon>
        <taxon>Craniata</taxon>
        <taxon>Vertebrata</taxon>
        <taxon>Euteleostomi</taxon>
        <taxon>Amphibia</taxon>
        <taxon>Batrachia</taxon>
        <taxon>Anura</taxon>
        <taxon>Neobatrachia</taxon>
        <taxon>Ranoidea</taxon>
        <taxon>Ranidae</taxon>
        <taxon>Staurois</taxon>
    </lineage>
</organism>
<dbReference type="InterPro" id="IPR027976">
    <property type="entry name" value="TAF1D"/>
</dbReference>
<protein>
    <submittedName>
        <fullName evidence="2">Uncharacterized protein</fullName>
    </submittedName>
</protein>
<reference evidence="2" key="1">
    <citation type="submission" date="2023-05" db="EMBL/GenBank/DDBJ databases">
        <authorList>
            <person name="Stuckert A."/>
        </authorList>
    </citation>
    <scope>NUCLEOTIDE SEQUENCE</scope>
</reference>
<feature type="region of interest" description="Disordered" evidence="1">
    <location>
        <begin position="1"/>
        <end position="141"/>
    </location>
</feature>
<feature type="compositionally biased region" description="Basic and acidic residues" evidence="1">
    <location>
        <begin position="33"/>
        <end position="53"/>
    </location>
</feature>
<feature type="compositionally biased region" description="Basic residues" evidence="1">
    <location>
        <begin position="115"/>
        <end position="141"/>
    </location>
</feature>
<dbReference type="Pfam" id="PF15333">
    <property type="entry name" value="TAF1D"/>
    <property type="match status" value="1"/>
</dbReference>
<dbReference type="Proteomes" id="UP001162483">
    <property type="component" value="Unassembled WGS sequence"/>
</dbReference>
<gene>
    <name evidence="2" type="ORF">SPARVUS_LOCUS16119085</name>
</gene>
<evidence type="ECO:0000313" key="2">
    <source>
        <dbReference type="EMBL" id="CAI9621214.1"/>
    </source>
</evidence>
<evidence type="ECO:0000313" key="3">
    <source>
        <dbReference type="Proteomes" id="UP001162483"/>
    </source>
</evidence>
<keyword evidence="3" id="KW-1185">Reference proteome</keyword>
<name>A0ABN9HJE1_9NEOB</name>
<accession>A0ABN9HJE1</accession>
<feature type="compositionally biased region" description="Polar residues" evidence="1">
    <location>
        <begin position="9"/>
        <end position="28"/>
    </location>
</feature>
<proteinExistence type="predicted"/>
<comment type="caution">
    <text evidence="2">The sequence shown here is derived from an EMBL/GenBank/DDBJ whole genome shotgun (WGS) entry which is preliminary data.</text>
</comment>
<dbReference type="EMBL" id="CATNWA010021068">
    <property type="protein sequence ID" value="CAI9621214.1"/>
    <property type="molecule type" value="Genomic_DNA"/>
</dbReference>
<sequence length="159" mass="18575">MDHLDVQHIQGNDSGSSGVDFPQSQELFSDQEYTEHDTEEDRVIIPHEAHTSSHNDNSNLFEDQFVCTPKRTQRTRGCKKLTSPPIQNTDSDESSDYEPPPRKLTLKEIFDNHFRKERKKKTTKKKTKKKRPQKVDKKRKTLLLHSFGTKKKKIASLWN</sequence>